<evidence type="ECO:0000256" key="13">
    <source>
        <dbReference type="ARBA" id="ARBA00049800"/>
    </source>
</evidence>
<dbReference type="PANTHER" id="PTHR12461:SF106">
    <property type="entry name" value="BIFUNCTIONAL PEPTIDASE AND ARGINYL-HYDROXYLASE JMJD5"/>
    <property type="match status" value="1"/>
</dbReference>
<keyword evidence="9" id="KW-0090">Biological rhythms</keyword>
<evidence type="ECO:0000256" key="10">
    <source>
        <dbReference type="ARBA" id="ARBA00023163"/>
    </source>
</evidence>
<dbReference type="SMART" id="SM00558">
    <property type="entry name" value="JmjC"/>
    <property type="match status" value="1"/>
</dbReference>
<keyword evidence="12" id="KW-0131">Cell cycle</keyword>
<protein>
    <recommendedName>
        <fullName evidence="13">JmjC domain-containing protein 5</fullName>
    </recommendedName>
</protein>
<dbReference type="PANTHER" id="PTHR12461">
    <property type="entry name" value="HYPOXIA-INDUCIBLE FACTOR 1 ALPHA INHIBITOR-RELATED"/>
    <property type="match status" value="1"/>
</dbReference>
<evidence type="ECO:0000256" key="12">
    <source>
        <dbReference type="ARBA" id="ARBA00023306"/>
    </source>
</evidence>
<dbReference type="InterPro" id="IPR056520">
    <property type="entry name" value="ARM_KDM8_N"/>
</dbReference>
<evidence type="ECO:0000256" key="1">
    <source>
        <dbReference type="ARBA" id="ARBA00001954"/>
    </source>
</evidence>
<keyword evidence="4" id="KW-0156">Chromatin regulator</keyword>
<proteinExistence type="predicted"/>
<feature type="domain" description="JmjC" evidence="14">
    <location>
        <begin position="312"/>
        <end position="456"/>
    </location>
</feature>
<sequence length="456" mass="52307">MSINENNGLLILQTLLPSVKKAKDLNLEQNLSQLLHLGGDPVLFLLNAGVNEFFSNSLSSCLSNCQTVIDICWEKCNTGHWRDVNVIWRETYSYASVFKALCLHSMERKTEAMKACDMGLLLGAPILDNILTRMATEFQKIVHPYSERVNDDESVDHKAEGQQNLCEKQDFRVAHTEDTCGKRKITDDVNKQNEAFTESSSVKKRKSFEIPGIDKKFKIDHVHCPSLEAFLIDYMQKDKPVILEGVMDHWPARTTHHWSIKYLKSIAGCRTVPVELGSRYTDDTWTQKLMTVADFIDNYVNPVESGQDSKIAYLAQHQLFDQIPELRRDIITPDYCCLGDSDNDVIINAWFGPRGTISPMHHDPYHNLLAQVVGDKYLRLYSKTESEKLYPHKSTLLNNTSQVDVENPDLIAFPEFSSAVYQECILKEGQMLYIPPYHWHYVRSLSLSFSVSFWWN</sequence>
<organism evidence="15 16">
    <name type="scientific">Porites lobata</name>
    <dbReference type="NCBI Taxonomy" id="104759"/>
    <lineage>
        <taxon>Eukaryota</taxon>
        <taxon>Metazoa</taxon>
        <taxon>Cnidaria</taxon>
        <taxon>Anthozoa</taxon>
        <taxon>Hexacorallia</taxon>
        <taxon>Scleractinia</taxon>
        <taxon>Fungiina</taxon>
        <taxon>Poritidae</taxon>
        <taxon>Porites</taxon>
    </lineage>
</organism>
<evidence type="ECO:0000256" key="7">
    <source>
        <dbReference type="ARBA" id="ARBA00023004"/>
    </source>
</evidence>
<accession>A0ABN8N340</accession>
<keyword evidence="3" id="KW-0479">Metal-binding</keyword>
<evidence type="ECO:0000256" key="3">
    <source>
        <dbReference type="ARBA" id="ARBA00022723"/>
    </source>
</evidence>
<evidence type="ECO:0000256" key="5">
    <source>
        <dbReference type="ARBA" id="ARBA00022964"/>
    </source>
</evidence>
<comment type="cofactor">
    <cofactor evidence="1">
        <name>Fe(2+)</name>
        <dbReference type="ChEBI" id="CHEBI:29033"/>
    </cofactor>
</comment>
<evidence type="ECO:0000259" key="14">
    <source>
        <dbReference type="PROSITE" id="PS51184"/>
    </source>
</evidence>
<dbReference type="EMBL" id="CALNXK010000009">
    <property type="protein sequence ID" value="CAH3041812.1"/>
    <property type="molecule type" value="Genomic_DNA"/>
</dbReference>
<keyword evidence="16" id="KW-1185">Reference proteome</keyword>
<evidence type="ECO:0000256" key="2">
    <source>
        <dbReference type="ARBA" id="ARBA00004123"/>
    </source>
</evidence>
<gene>
    <name evidence="15" type="ORF">PLOB_00047933</name>
</gene>
<keyword evidence="7" id="KW-0408">Iron</keyword>
<dbReference type="Gene3D" id="2.60.120.650">
    <property type="entry name" value="Cupin"/>
    <property type="match status" value="1"/>
</dbReference>
<name>A0ABN8N340_9CNID</name>
<evidence type="ECO:0000313" key="16">
    <source>
        <dbReference type="Proteomes" id="UP001159405"/>
    </source>
</evidence>
<evidence type="ECO:0000256" key="11">
    <source>
        <dbReference type="ARBA" id="ARBA00023242"/>
    </source>
</evidence>
<keyword evidence="10" id="KW-0804">Transcription</keyword>
<dbReference type="Pfam" id="PF13621">
    <property type="entry name" value="Cupin_8"/>
    <property type="match status" value="1"/>
</dbReference>
<keyword evidence="6" id="KW-0560">Oxidoreductase</keyword>
<comment type="caution">
    <text evidence="15">The sequence shown here is derived from an EMBL/GenBank/DDBJ whole genome shotgun (WGS) entry which is preliminary data.</text>
</comment>
<evidence type="ECO:0000256" key="9">
    <source>
        <dbReference type="ARBA" id="ARBA00023108"/>
    </source>
</evidence>
<dbReference type="SUPFAM" id="SSF51197">
    <property type="entry name" value="Clavaminate synthase-like"/>
    <property type="match status" value="1"/>
</dbReference>
<keyword evidence="8" id="KW-0805">Transcription regulation</keyword>
<dbReference type="Pfam" id="PF24472">
    <property type="entry name" value="ARM_KDM8_N"/>
    <property type="match status" value="1"/>
</dbReference>
<evidence type="ECO:0000256" key="6">
    <source>
        <dbReference type="ARBA" id="ARBA00023002"/>
    </source>
</evidence>
<evidence type="ECO:0000313" key="15">
    <source>
        <dbReference type="EMBL" id="CAH3041812.1"/>
    </source>
</evidence>
<dbReference type="PROSITE" id="PS51184">
    <property type="entry name" value="JMJC"/>
    <property type="match status" value="1"/>
</dbReference>
<reference evidence="15 16" key="1">
    <citation type="submission" date="2022-05" db="EMBL/GenBank/DDBJ databases">
        <authorList>
            <consortium name="Genoscope - CEA"/>
            <person name="William W."/>
        </authorList>
    </citation>
    <scope>NUCLEOTIDE SEQUENCE [LARGE SCALE GENOMIC DNA]</scope>
</reference>
<evidence type="ECO:0000256" key="4">
    <source>
        <dbReference type="ARBA" id="ARBA00022853"/>
    </source>
</evidence>
<comment type="subcellular location">
    <subcellularLocation>
        <location evidence="2">Nucleus</location>
    </subcellularLocation>
</comment>
<dbReference type="InterPro" id="IPR041667">
    <property type="entry name" value="Cupin_8"/>
</dbReference>
<keyword evidence="11" id="KW-0539">Nucleus</keyword>
<keyword evidence="5" id="KW-0223">Dioxygenase</keyword>
<dbReference type="Proteomes" id="UP001159405">
    <property type="component" value="Unassembled WGS sequence"/>
</dbReference>
<evidence type="ECO:0000256" key="8">
    <source>
        <dbReference type="ARBA" id="ARBA00023015"/>
    </source>
</evidence>
<dbReference type="InterPro" id="IPR003347">
    <property type="entry name" value="JmjC_dom"/>
</dbReference>